<reference evidence="8 9" key="1">
    <citation type="submission" date="2019-07" db="EMBL/GenBank/DDBJ databases">
        <title>Draft Genome Sequences of Bacteroides pyogenes Strains Isolated from the Uterus Holstein Dairy Cows with Metritis.</title>
        <authorList>
            <person name="Cunha F."/>
            <person name="Galvao K.N."/>
            <person name="Jeon S.J."/>
            <person name="Jeong K.C."/>
        </authorList>
    </citation>
    <scope>NUCLEOTIDE SEQUENCE [LARGE SCALE GENOMIC DNA]</scope>
    <source>
        <strain evidence="8 9">KG-31</strain>
    </source>
</reference>
<comment type="caution">
    <text evidence="8">The sequence shown here is derived from an EMBL/GenBank/DDBJ whole genome shotgun (WGS) entry which is preliminary data.</text>
</comment>
<protein>
    <recommendedName>
        <fullName evidence="10">Outer membrane beta-barrel protein</fullName>
    </recommendedName>
</protein>
<evidence type="ECO:0000313" key="9">
    <source>
        <dbReference type="Proteomes" id="UP000324383"/>
    </source>
</evidence>
<dbReference type="GO" id="GO:0009279">
    <property type="term" value="C:cell outer membrane"/>
    <property type="evidence" value="ECO:0007669"/>
    <property type="project" value="UniProtKB-SubCell"/>
</dbReference>
<accession>A0A5D3EFP3</accession>
<dbReference type="RefSeq" id="WP_021644421.1">
    <property type="nucleotide sequence ID" value="NZ_CP197398.1"/>
</dbReference>
<sequence>MRKLSLFGIAMLFVSIPTFAGGLLTNTNQHILFLRMLARDASTQIDAVYSNPAGLAFIDEGFHLSFNGQSAFQTRTITSTFAPFAGFGGNATKEFKGEASAPFIPSLFAAYRKGDWTFSGSFALTGGGGKATFNQGLGSFESQVAMLPLLVSKAGIPANQYSLDSYIRGKQMIFGLQMGATYKIADYLSAFAGVRMNYVSNSYVGYLRNMRFNPRHPQLNPNGDMISAHDFFSKLGDQYKDHAENTADKELDCDQNGWGVTPILGLDFKMGKWNVGVKYEFNTHLNVENKTSRDDTGLFKDGVNTPHDIPSLLTVGVSYEILPVLRASVGYHHFFDTHARMADAVNLATGEKMGKQHFIKNGTNEYLAGIEWDVCKWAQVSGGMQRTKYGVEDSYQSDMSFAVSSYSYGVGAGFNLMRNMKLNVAYFWTKYDTYTKETASYNGTKVPGKDVFDRTNKVFGIGIDYKF</sequence>
<keyword evidence="3" id="KW-1134">Transmembrane beta strand</keyword>
<comment type="similarity">
    <text evidence="2">Belongs to the OmpP1/FadL family.</text>
</comment>
<dbReference type="InterPro" id="IPR005017">
    <property type="entry name" value="OMPP1/FadL/TodX"/>
</dbReference>
<evidence type="ECO:0000256" key="3">
    <source>
        <dbReference type="ARBA" id="ARBA00022452"/>
    </source>
</evidence>
<evidence type="ECO:0000256" key="7">
    <source>
        <dbReference type="ARBA" id="ARBA00023237"/>
    </source>
</evidence>
<organism evidence="8 9">
    <name type="scientific">Bacteroides pyogenes</name>
    <dbReference type="NCBI Taxonomy" id="310300"/>
    <lineage>
        <taxon>Bacteria</taxon>
        <taxon>Pseudomonadati</taxon>
        <taxon>Bacteroidota</taxon>
        <taxon>Bacteroidia</taxon>
        <taxon>Bacteroidales</taxon>
        <taxon>Bacteroidaceae</taxon>
        <taxon>Bacteroides</taxon>
    </lineage>
</organism>
<dbReference type="PANTHER" id="PTHR35093">
    <property type="entry name" value="OUTER MEMBRANE PROTEIN NMB0088-RELATED"/>
    <property type="match status" value="1"/>
</dbReference>
<keyword evidence="6" id="KW-0472">Membrane</keyword>
<evidence type="ECO:0000256" key="2">
    <source>
        <dbReference type="ARBA" id="ARBA00008163"/>
    </source>
</evidence>
<evidence type="ECO:0000256" key="6">
    <source>
        <dbReference type="ARBA" id="ARBA00023136"/>
    </source>
</evidence>
<gene>
    <name evidence="8" type="ORF">FNJ60_04730</name>
</gene>
<keyword evidence="4" id="KW-0812">Transmembrane</keyword>
<comment type="subcellular location">
    <subcellularLocation>
        <location evidence="1">Cell outer membrane</location>
        <topology evidence="1">Multi-pass membrane protein</topology>
    </subcellularLocation>
</comment>
<dbReference type="EMBL" id="VKLW01000008">
    <property type="protein sequence ID" value="TYK34301.1"/>
    <property type="molecule type" value="Genomic_DNA"/>
</dbReference>
<dbReference type="Proteomes" id="UP000324383">
    <property type="component" value="Unassembled WGS sequence"/>
</dbReference>
<keyword evidence="5" id="KW-0732">Signal</keyword>
<dbReference type="GO" id="GO:0015483">
    <property type="term" value="F:long-chain fatty acid transporting porin activity"/>
    <property type="evidence" value="ECO:0007669"/>
    <property type="project" value="TreeGrafter"/>
</dbReference>
<dbReference type="Gene3D" id="2.40.160.60">
    <property type="entry name" value="Outer membrane protein transport protein (OMPP1/FadL/TodX)"/>
    <property type="match status" value="1"/>
</dbReference>
<evidence type="ECO:0000313" key="8">
    <source>
        <dbReference type="EMBL" id="TYK34301.1"/>
    </source>
</evidence>
<name>A0A5D3EFP3_9BACE</name>
<dbReference type="AlphaFoldDB" id="A0A5D3EFP3"/>
<keyword evidence="7" id="KW-0998">Cell outer membrane</keyword>
<evidence type="ECO:0000256" key="5">
    <source>
        <dbReference type="ARBA" id="ARBA00022729"/>
    </source>
</evidence>
<evidence type="ECO:0000256" key="4">
    <source>
        <dbReference type="ARBA" id="ARBA00022692"/>
    </source>
</evidence>
<dbReference type="SUPFAM" id="SSF56935">
    <property type="entry name" value="Porins"/>
    <property type="match status" value="1"/>
</dbReference>
<dbReference type="PANTHER" id="PTHR35093:SF8">
    <property type="entry name" value="OUTER MEMBRANE PROTEIN NMB0088-RELATED"/>
    <property type="match status" value="1"/>
</dbReference>
<evidence type="ECO:0000256" key="1">
    <source>
        <dbReference type="ARBA" id="ARBA00004571"/>
    </source>
</evidence>
<keyword evidence="9" id="KW-1185">Reference proteome</keyword>
<proteinExistence type="inferred from homology"/>
<evidence type="ECO:0008006" key="10">
    <source>
        <dbReference type="Google" id="ProtNLM"/>
    </source>
</evidence>